<reference evidence="3" key="1">
    <citation type="submission" date="2024-05" db="EMBL/GenBank/DDBJ databases">
        <title>Planctomycetes of the genus Singulisphaera possess chitinolytic capabilities.</title>
        <authorList>
            <person name="Ivanova A."/>
        </authorList>
    </citation>
    <scope>NUCLEOTIDE SEQUENCE</scope>
    <source>
        <strain evidence="3">Ch08T</strain>
    </source>
</reference>
<name>A0AAU7CG65_9BACT</name>
<dbReference type="RefSeq" id="WP_406696963.1">
    <property type="nucleotide sequence ID" value="NZ_CP155447.1"/>
</dbReference>
<dbReference type="AlphaFoldDB" id="A0AAU7CG65"/>
<dbReference type="InterPro" id="IPR002669">
    <property type="entry name" value="UreD"/>
</dbReference>
<evidence type="ECO:0000256" key="2">
    <source>
        <dbReference type="ARBA" id="ARBA00023186"/>
    </source>
</evidence>
<comment type="similarity">
    <text evidence="1">Belongs to the UreD family.</text>
</comment>
<dbReference type="Pfam" id="PF01774">
    <property type="entry name" value="UreD"/>
    <property type="match status" value="1"/>
</dbReference>
<evidence type="ECO:0000313" key="3">
    <source>
        <dbReference type="EMBL" id="XBH04210.1"/>
    </source>
</evidence>
<dbReference type="GO" id="GO:0016151">
    <property type="term" value="F:nickel cation binding"/>
    <property type="evidence" value="ECO:0007669"/>
    <property type="project" value="InterPro"/>
</dbReference>
<dbReference type="PANTHER" id="PTHR33643">
    <property type="entry name" value="UREASE ACCESSORY PROTEIN D"/>
    <property type="match status" value="1"/>
</dbReference>
<dbReference type="EMBL" id="CP155447">
    <property type="protein sequence ID" value="XBH04210.1"/>
    <property type="molecule type" value="Genomic_DNA"/>
</dbReference>
<dbReference type="HAMAP" id="MF_01384">
    <property type="entry name" value="UreD"/>
    <property type="match status" value="1"/>
</dbReference>
<dbReference type="PANTHER" id="PTHR33643:SF1">
    <property type="entry name" value="UREASE ACCESSORY PROTEIN D"/>
    <property type="match status" value="1"/>
</dbReference>
<sequence length="314" mass="34643">MGARATRITRDELLTPPEFQGLCAKEHQAARVGGARIELVRVGEETRLGTCYQQVPVRLMPPFVIDGEPASLLYLINLTAGLMDGDGHLMELKARSGTRSLVTGQSATRVHPALASFATQQWAVEVEDDACLVVLPGPAIPFQGSRYYQRARVELAPRARLIWGDIWFAGRYNRGALSERFQFERIVQDFEARRAGRLIYRDRFRWDGPWSAEDAAWYFGGGLATASLFVSGPTPEVVPESEAGPLFRRSVFRLDTGDICLRWAGNPTAITADLAQQALRLAGSWTGGPTAPPWFLDSTGLAPNHWFSTPVVSE</sequence>
<organism evidence="3">
    <name type="scientific">Singulisphaera sp. Ch08</name>
    <dbReference type="NCBI Taxonomy" id="3120278"/>
    <lineage>
        <taxon>Bacteria</taxon>
        <taxon>Pseudomonadati</taxon>
        <taxon>Planctomycetota</taxon>
        <taxon>Planctomycetia</taxon>
        <taxon>Isosphaerales</taxon>
        <taxon>Isosphaeraceae</taxon>
        <taxon>Singulisphaera</taxon>
    </lineage>
</organism>
<proteinExistence type="inferred from homology"/>
<protein>
    <submittedName>
        <fullName evidence="3">Urease accessory protein UreD</fullName>
    </submittedName>
</protein>
<evidence type="ECO:0000256" key="1">
    <source>
        <dbReference type="ARBA" id="ARBA00007177"/>
    </source>
</evidence>
<gene>
    <name evidence="3" type="ORF">V5E97_38845</name>
</gene>
<keyword evidence="2" id="KW-0143">Chaperone</keyword>
<accession>A0AAU7CG65</accession>